<dbReference type="PANTHER" id="PTHR31286">
    <property type="entry name" value="GLYCINE-RICH CELL WALL STRUCTURAL PROTEIN 1.8-LIKE"/>
    <property type="match status" value="1"/>
</dbReference>
<comment type="caution">
    <text evidence="1">The sequence shown here is derived from an EMBL/GenBank/DDBJ whole genome shotgun (WGS) entry which is preliminary data.</text>
</comment>
<dbReference type="AlphaFoldDB" id="A0A2K3ME32"/>
<accession>A0A2K3ME32</accession>
<sequence length="114" mass="13050">MQAQSVSPKGATLFIVVALKNKLSPLWNDLAKWGVISLGKGFYEFSFSSLEDVRRVKLVASWSFNPDMLKLFVWSKDFNHMVQQTHSAHVLVRLYGLSQEYWRPNILFSIASSL</sequence>
<reference evidence="1 2" key="1">
    <citation type="journal article" date="2014" name="Am. J. Bot.">
        <title>Genome assembly and annotation for red clover (Trifolium pratense; Fabaceae).</title>
        <authorList>
            <person name="Istvanek J."/>
            <person name="Jaros M."/>
            <person name="Krenek A."/>
            <person name="Repkova J."/>
        </authorList>
    </citation>
    <scope>NUCLEOTIDE SEQUENCE [LARGE SCALE GENOMIC DNA]</scope>
    <source>
        <strain evidence="2">cv. Tatra</strain>
        <tissue evidence="1">Young leaves</tissue>
    </source>
</reference>
<evidence type="ECO:0000313" key="2">
    <source>
        <dbReference type="Proteomes" id="UP000236291"/>
    </source>
</evidence>
<feature type="non-terminal residue" evidence="1">
    <location>
        <position position="114"/>
    </location>
</feature>
<protein>
    <submittedName>
        <fullName evidence="1">Uncharacterized protein</fullName>
    </submittedName>
</protein>
<evidence type="ECO:0000313" key="1">
    <source>
        <dbReference type="EMBL" id="PNX89051.1"/>
    </source>
</evidence>
<organism evidence="1 2">
    <name type="scientific">Trifolium pratense</name>
    <name type="common">Red clover</name>
    <dbReference type="NCBI Taxonomy" id="57577"/>
    <lineage>
        <taxon>Eukaryota</taxon>
        <taxon>Viridiplantae</taxon>
        <taxon>Streptophyta</taxon>
        <taxon>Embryophyta</taxon>
        <taxon>Tracheophyta</taxon>
        <taxon>Spermatophyta</taxon>
        <taxon>Magnoliopsida</taxon>
        <taxon>eudicotyledons</taxon>
        <taxon>Gunneridae</taxon>
        <taxon>Pentapetalae</taxon>
        <taxon>rosids</taxon>
        <taxon>fabids</taxon>
        <taxon>Fabales</taxon>
        <taxon>Fabaceae</taxon>
        <taxon>Papilionoideae</taxon>
        <taxon>50 kb inversion clade</taxon>
        <taxon>NPAAA clade</taxon>
        <taxon>Hologalegina</taxon>
        <taxon>IRL clade</taxon>
        <taxon>Trifolieae</taxon>
        <taxon>Trifolium</taxon>
    </lineage>
</organism>
<dbReference type="Proteomes" id="UP000236291">
    <property type="component" value="Unassembled WGS sequence"/>
</dbReference>
<name>A0A2K3ME32_TRIPR</name>
<dbReference type="InterPro" id="IPR040256">
    <property type="entry name" value="At4g02000-like"/>
</dbReference>
<dbReference type="EMBL" id="ASHM01058511">
    <property type="protein sequence ID" value="PNX89051.1"/>
    <property type="molecule type" value="Genomic_DNA"/>
</dbReference>
<gene>
    <name evidence="1" type="ORF">L195_g045168</name>
</gene>
<reference evidence="1 2" key="2">
    <citation type="journal article" date="2017" name="Front. Plant Sci.">
        <title>Gene Classification and Mining of Molecular Markers Useful in Red Clover (Trifolium pratense) Breeding.</title>
        <authorList>
            <person name="Istvanek J."/>
            <person name="Dluhosova J."/>
            <person name="Dluhos P."/>
            <person name="Patkova L."/>
            <person name="Nedelnik J."/>
            <person name="Repkova J."/>
        </authorList>
    </citation>
    <scope>NUCLEOTIDE SEQUENCE [LARGE SCALE GENOMIC DNA]</scope>
    <source>
        <strain evidence="2">cv. Tatra</strain>
        <tissue evidence="1">Young leaves</tissue>
    </source>
</reference>
<proteinExistence type="predicted"/>
<dbReference type="PANTHER" id="PTHR31286:SF176">
    <property type="entry name" value="DUF4283 DOMAIN PROTEIN"/>
    <property type="match status" value="1"/>
</dbReference>